<accession>A0A9C6TNA2</accession>
<dbReference type="RefSeq" id="XP_052117116.1">
    <property type="nucleotide sequence ID" value="XM_052261156.1"/>
</dbReference>
<dbReference type="AlphaFoldDB" id="A0A9C6TNA2"/>
<dbReference type="KEGG" id="adu:127746786"/>
<protein>
    <submittedName>
        <fullName evidence="2 3">DNA mismatch repair protein MSH3</fullName>
    </submittedName>
</protein>
<reference evidence="1" key="1">
    <citation type="journal article" date="2016" name="Nat. Genet.">
        <title>The genome sequences of Arachis duranensis and Arachis ipaensis, the diploid ancestors of cultivated peanut.</title>
        <authorList>
            <person name="Bertioli D.J."/>
            <person name="Cannon S.B."/>
            <person name="Froenicke L."/>
            <person name="Huang G."/>
            <person name="Farmer A.D."/>
            <person name="Cannon E.K."/>
            <person name="Liu X."/>
            <person name="Gao D."/>
            <person name="Clevenger J."/>
            <person name="Dash S."/>
            <person name="Ren L."/>
            <person name="Moretzsohn M.C."/>
            <person name="Shirasawa K."/>
            <person name="Huang W."/>
            <person name="Vidigal B."/>
            <person name="Abernathy B."/>
            <person name="Chu Y."/>
            <person name="Niederhuth C.E."/>
            <person name="Umale P."/>
            <person name="Araujo A.C."/>
            <person name="Kozik A."/>
            <person name="Kim K.D."/>
            <person name="Burow M.D."/>
            <person name="Varshney R.K."/>
            <person name="Wang X."/>
            <person name="Zhang X."/>
            <person name="Barkley N."/>
            <person name="Guimaraes P.M."/>
            <person name="Isobe S."/>
            <person name="Guo B."/>
            <person name="Liao B."/>
            <person name="Stalker H.T."/>
            <person name="Schmitz R.J."/>
            <person name="Scheffler B.E."/>
            <person name="Leal-Bertioli S.C."/>
            <person name="Xun X."/>
            <person name="Jackson S.A."/>
            <person name="Michelmore R."/>
            <person name="Ozias-Akins P."/>
        </authorList>
    </citation>
    <scope>NUCLEOTIDE SEQUENCE [LARGE SCALE GENOMIC DNA]</scope>
    <source>
        <strain evidence="1">cv. V14167</strain>
    </source>
</reference>
<proteinExistence type="predicted"/>
<dbReference type="RefSeq" id="XP_052117115.1">
    <property type="nucleotide sequence ID" value="XM_052261155.1"/>
</dbReference>
<keyword evidence="1" id="KW-1185">Reference proteome</keyword>
<dbReference type="GeneID" id="127746786"/>
<reference evidence="2 3" key="2">
    <citation type="submission" date="2025-04" db="UniProtKB">
        <authorList>
            <consortium name="RefSeq"/>
        </authorList>
    </citation>
    <scope>IDENTIFICATION</scope>
    <source>
        <tissue evidence="2 3">Whole plant</tissue>
    </source>
</reference>
<evidence type="ECO:0000313" key="3">
    <source>
        <dbReference type="RefSeq" id="XP_052117116.1"/>
    </source>
</evidence>
<evidence type="ECO:0000313" key="4">
    <source>
        <dbReference type="RefSeq" id="XP_052117117.1"/>
    </source>
</evidence>
<sequence>MLSSLNKESADQGDLKNLIIASEAQFPEVTRARKAFQMEEEQLNSLIGLYRKRLGMWNLEFMSVSGITHLIEAMQLLQNLEPSMKIQQIQQRSLAFWRKTRRQVCS</sequence>
<evidence type="ECO:0000313" key="2">
    <source>
        <dbReference type="RefSeq" id="XP_052117115.1"/>
    </source>
</evidence>
<name>A0A9C6TNA2_ARADU</name>
<evidence type="ECO:0000313" key="1">
    <source>
        <dbReference type="Proteomes" id="UP000515211"/>
    </source>
</evidence>
<dbReference type="RefSeq" id="XP_052117117.1">
    <property type="nucleotide sequence ID" value="XM_052261157.1"/>
</dbReference>
<organism evidence="1 2">
    <name type="scientific">Arachis duranensis</name>
    <name type="common">Wild peanut</name>
    <dbReference type="NCBI Taxonomy" id="130453"/>
    <lineage>
        <taxon>Eukaryota</taxon>
        <taxon>Viridiplantae</taxon>
        <taxon>Streptophyta</taxon>
        <taxon>Embryophyta</taxon>
        <taxon>Tracheophyta</taxon>
        <taxon>Spermatophyta</taxon>
        <taxon>Magnoliopsida</taxon>
        <taxon>eudicotyledons</taxon>
        <taxon>Gunneridae</taxon>
        <taxon>Pentapetalae</taxon>
        <taxon>rosids</taxon>
        <taxon>fabids</taxon>
        <taxon>Fabales</taxon>
        <taxon>Fabaceae</taxon>
        <taxon>Papilionoideae</taxon>
        <taxon>50 kb inversion clade</taxon>
        <taxon>dalbergioids sensu lato</taxon>
        <taxon>Dalbergieae</taxon>
        <taxon>Pterocarpus clade</taxon>
        <taxon>Arachis</taxon>
    </lineage>
</organism>
<gene>
    <name evidence="2 3 4" type="primary">LOC127746786</name>
</gene>
<dbReference type="Proteomes" id="UP000515211">
    <property type="component" value="Chromosome 4"/>
</dbReference>
<dbReference type="Gene3D" id="1.10.1420.10">
    <property type="match status" value="1"/>
</dbReference>